<evidence type="ECO:0000313" key="2">
    <source>
        <dbReference type="EMBL" id="VYT88256.1"/>
    </source>
</evidence>
<dbReference type="AlphaFoldDB" id="A0A6N3AEF7"/>
<evidence type="ECO:0000259" key="1">
    <source>
        <dbReference type="PROSITE" id="PS51688"/>
    </source>
</evidence>
<organism evidence="2">
    <name type="scientific">Thomasclavelia ramosa</name>
    <dbReference type="NCBI Taxonomy" id="1547"/>
    <lineage>
        <taxon>Bacteria</taxon>
        <taxon>Bacillati</taxon>
        <taxon>Bacillota</taxon>
        <taxon>Erysipelotrichia</taxon>
        <taxon>Erysipelotrichales</taxon>
        <taxon>Coprobacillaceae</taxon>
        <taxon>Thomasclavelia</taxon>
    </lineage>
</organism>
<sequence>MKLKLMCDADILFDSTTNMYKAMSIDLTEQVNTTNTLVFALPPFNPNYDKPQKMTSVIELYRNDALVFEGRVLYTDDDILGNRTFTCEGSLAYFLDSIVRPNTTQDTTIRDYLQGLLNQHNAQVEEQKQFTLGIVNVTNTTDNVYRIDNDYSNTLTVMQEKLVNRLGGYLRVRKENNVRYLDYLEEYGTTSNQTIEFQKNILDLSQRISAENVITALIPLGVKNEETGLPLTIESVNDGKDYLVNETAVSLFGYIYGKNEWEDVTLPENLKTKGEAFLQENIKASWSIEVNATDLSMLDVSIDTLDLGMSVPVISVPHKLDENFTIKKKETKYLQPQDSEITLDTVIKRNTDQVSSTDRQLGQLETIQTDRFMAIVKEQTNLITGGSGGNMQYGFNDSGLPSEIFFLDNPDKELAKKVLRINQNGIGFSKNGINGPFETAWTLDGVFNANYITAGILQGIQIIADLGMLGGWTMDSTSLSSGSTVGIILDSSEASIATYHPDTDYIGMKMYNGGLAVYSYANKGTYVGQLSSGADGTVLQGAYGHNLSLGISTDNTNTALDGYLVMDNGEVSCYKTLNMRGHSIINQSDKRLKKNIKDIDCSFVYDLEVKQFDYLNGDKNRIGILANDYMNKSYSKYFLHKGKDGYYGVDYQNIMNALIKCVQEQNNRIKALERGTK</sequence>
<name>A0A6N3AEF7_9FIRM</name>
<dbReference type="PROSITE" id="PS51688">
    <property type="entry name" value="ICA"/>
    <property type="match status" value="1"/>
</dbReference>
<accession>A0A6N3AEF7</accession>
<dbReference type="InterPro" id="IPR030392">
    <property type="entry name" value="S74_ICA"/>
</dbReference>
<dbReference type="EMBL" id="CACRTL010000019">
    <property type="protein sequence ID" value="VYT88256.1"/>
    <property type="molecule type" value="Genomic_DNA"/>
</dbReference>
<protein>
    <recommendedName>
        <fullName evidence="1">Peptidase S74 domain-containing protein</fullName>
    </recommendedName>
</protein>
<feature type="domain" description="Peptidase S74" evidence="1">
    <location>
        <begin position="588"/>
        <end position="676"/>
    </location>
</feature>
<proteinExistence type="predicted"/>
<reference evidence="2" key="1">
    <citation type="submission" date="2019-11" db="EMBL/GenBank/DDBJ databases">
        <authorList>
            <person name="Feng L."/>
        </authorList>
    </citation>
    <scope>NUCLEOTIDE SEQUENCE</scope>
    <source>
        <strain evidence="2">CramosumLFYP8</strain>
    </source>
</reference>
<dbReference type="Pfam" id="PF06605">
    <property type="entry name" value="Prophage_tail"/>
    <property type="match status" value="1"/>
</dbReference>
<dbReference type="Pfam" id="PF13884">
    <property type="entry name" value="Peptidase_S74"/>
    <property type="match status" value="1"/>
</dbReference>
<dbReference type="InterPro" id="IPR010572">
    <property type="entry name" value="Tail_dom"/>
</dbReference>
<dbReference type="RefSeq" id="WP_156635440.1">
    <property type="nucleotide sequence ID" value="NZ_CACRTL010000019.1"/>
</dbReference>
<gene>
    <name evidence="2" type="ORF">CRLFYP8_02418</name>
</gene>
<dbReference type="NCBIfam" id="TIGR01665">
    <property type="entry name" value="put_anti_recept"/>
    <property type="match status" value="1"/>
</dbReference>
<dbReference type="InterPro" id="IPR007119">
    <property type="entry name" value="Phage_tail_spike_N"/>
</dbReference>